<dbReference type="SUPFAM" id="SSF89550">
    <property type="entry name" value="PHP domain-like"/>
    <property type="match status" value="1"/>
</dbReference>
<dbReference type="Pfam" id="PF13263">
    <property type="entry name" value="PHP_C"/>
    <property type="match status" value="1"/>
</dbReference>
<dbReference type="InterPro" id="IPR016195">
    <property type="entry name" value="Pol/histidinol_Pase-like"/>
</dbReference>
<dbReference type="CDD" id="cd07432">
    <property type="entry name" value="PHP_HisPPase"/>
    <property type="match status" value="1"/>
</dbReference>
<dbReference type="Gene3D" id="3.20.20.140">
    <property type="entry name" value="Metal-dependent hydrolases"/>
    <property type="match status" value="1"/>
</dbReference>
<dbReference type="EMBL" id="ATBP01000111">
    <property type="protein sequence ID" value="ETR72811.1"/>
    <property type="molecule type" value="Genomic_DNA"/>
</dbReference>
<evidence type="ECO:0000313" key="1">
    <source>
        <dbReference type="EMBL" id="ETR72811.1"/>
    </source>
</evidence>
<evidence type="ECO:0000313" key="2">
    <source>
        <dbReference type="Proteomes" id="UP000189670"/>
    </source>
</evidence>
<organism evidence="1 2">
    <name type="scientific">Candidatus Magnetoglobus multicellularis str. Araruama</name>
    <dbReference type="NCBI Taxonomy" id="890399"/>
    <lineage>
        <taxon>Bacteria</taxon>
        <taxon>Pseudomonadati</taxon>
        <taxon>Thermodesulfobacteriota</taxon>
        <taxon>Desulfobacteria</taxon>
        <taxon>Desulfobacterales</taxon>
        <taxon>Desulfobacteraceae</taxon>
        <taxon>Candidatus Magnetoglobus</taxon>
    </lineage>
</organism>
<dbReference type="GO" id="GO:0004534">
    <property type="term" value="F:5'-3' RNA exonuclease activity"/>
    <property type="evidence" value="ECO:0007669"/>
    <property type="project" value="TreeGrafter"/>
</dbReference>
<dbReference type="Pfam" id="PF11136">
    <property type="entry name" value="DUF2889"/>
    <property type="match status" value="1"/>
</dbReference>
<name>A0A1V1PD73_9BACT</name>
<dbReference type="InterPro" id="IPR021312">
    <property type="entry name" value="DUF2889"/>
</dbReference>
<comment type="caution">
    <text evidence="1">The sequence shown here is derived from an EMBL/GenBank/DDBJ whole genome shotgun (WGS) entry which is preliminary data.</text>
</comment>
<dbReference type="PANTHER" id="PTHR42924:SF3">
    <property type="entry name" value="POLYMERASE_HISTIDINOL PHOSPHATASE N-TERMINAL DOMAIN-CONTAINING PROTEIN"/>
    <property type="match status" value="1"/>
</dbReference>
<dbReference type="Proteomes" id="UP000189670">
    <property type="component" value="Unassembled WGS sequence"/>
</dbReference>
<dbReference type="InterPro" id="IPR052018">
    <property type="entry name" value="PHP_domain"/>
</dbReference>
<gene>
    <name evidence="1" type="ORF">OMM_01429</name>
</gene>
<dbReference type="GO" id="GO:0035312">
    <property type="term" value="F:5'-3' DNA exonuclease activity"/>
    <property type="evidence" value="ECO:0007669"/>
    <property type="project" value="TreeGrafter"/>
</dbReference>
<protein>
    <submittedName>
        <fullName evidence="1">PHP domain containing protein</fullName>
    </submittedName>
</protein>
<accession>A0A1V1PD73</accession>
<sequence>MIKYLRNKVVSVDRHTQNKLRVHGLLDDDLYGIELEVEFTLDTLDILKISGKWHRWTTPECPRALDHLNSVIGFRMGPDFQNNVKKTLGRSGCRHVANLLVEMGDAAQNASLVIQYECARQLSPDLTLESFYAEQSKEVKLSQEAKIKIEPKTQSASQITIVENVAQNDQQHQQSTKYFSMDVHVHTSPASPCSTIKTLQLLNDARHVGVNGVVLTDHNYVWSAENINDLRKKYDFSILRGVEITTSHGDILVYGYYEEIRGIIPLKELRKKVKNAGGFMAVAHPFRGFMIIGGNQLNISAKKAAKKEIFQYVDAIEVFNGKCTDDENKVAQEVADILGLKSIAGSDAHEFGSVGCHTTHFFEPVTNEFELLSQLHEGMFSV</sequence>
<proteinExistence type="predicted"/>
<reference evidence="2" key="1">
    <citation type="submission" date="2012-11" db="EMBL/GenBank/DDBJ databases">
        <authorList>
            <person name="Lucero-Rivera Y.E."/>
            <person name="Tovar-Ramirez D."/>
        </authorList>
    </citation>
    <scope>NUCLEOTIDE SEQUENCE [LARGE SCALE GENOMIC DNA]</scope>
    <source>
        <strain evidence="2">Araruama</strain>
    </source>
</reference>
<dbReference type="PANTHER" id="PTHR42924">
    <property type="entry name" value="EXONUCLEASE"/>
    <property type="match status" value="1"/>
</dbReference>
<dbReference type="AlphaFoldDB" id="A0A1V1PD73"/>